<evidence type="ECO:0000313" key="3">
    <source>
        <dbReference type="Proteomes" id="UP000326757"/>
    </source>
</evidence>
<dbReference type="EMBL" id="VIGI01000008">
    <property type="protein sequence ID" value="KAB8296701.1"/>
    <property type="molecule type" value="Genomic_DNA"/>
</dbReference>
<proteinExistence type="predicted"/>
<organism evidence="2 3">
    <name type="scientific">Monilinia laxa</name>
    <name type="common">Brown rot fungus</name>
    <name type="synonym">Sclerotinia laxa</name>
    <dbReference type="NCBI Taxonomy" id="61186"/>
    <lineage>
        <taxon>Eukaryota</taxon>
        <taxon>Fungi</taxon>
        <taxon>Dikarya</taxon>
        <taxon>Ascomycota</taxon>
        <taxon>Pezizomycotina</taxon>
        <taxon>Leotiomycetes</taxon>
        <taxon>Helotiales</taxon>
        <taxon>Sclerotiniaceae</taxon>
        <taxon>Monilinia</taxon>
    </lineage>
</organism>
<feature type="region of interest" description="Disordered" evidence="1">
    <location>
        <begin position="24"/>
        <end position="49"/>
    </location>
</feature>
<dbReference type="AlphaFoldDB" id="A0A5N6K2V9"/>
<name>A0A5N6K2V9_MONLA</name>
<evidence type="ECO:0000256" key="1">
    <source>
        <dbReference type="SAM" id="MobiDB-lite"/>
    </source>
</evidence>
<accession>A0A5N6K2V9</accession>
<dbReference type="Proteomes" id="UP000326757">
    <property type="component" value="Unassembled WGS sequence"/>
</dbReference>
<sequence length="74" mass="8060">MVASMQMDAFLAVQAVNPDLAQPTFDTHKKKAEGPAGDQLATEESPAKQFATSVVKIEKNLEDSGWNPDHKKGY</sequence>
<keyword evidence="3" id="KW-1185">Reference proteome</keyword>
<reference evidence="2 3" key="1">
    <citation type="submission" date="2019-06" db="EMBL/GenBank/DDBJ databases">
        <title>Genome Sequence of the Brown Rot Fungal Pathogen Monilinia laxa.</title>
        <authorList>
            <person name="De Miccolis Angelini R.M."/>
            <person name="Landi L."/>
            <person name="Abate D."/>
            <person name="Pollastro S."/>
            <person name="Romanazzi G."/>
            <person name="Faretra F."/>
        </authorList>
    </citation>
    <scope>NUCLEOTIDE SEQUENCE [LARGE SCALE GENOMIC DNA]</scope>
    <source>
        <strain evidence="2 3">Mlax316</strain>
    </source>
</reference>
<protein>
    <submittedName>
        <fullName evidence="2">Uncharacterized protein</fullName>
    </submittedName>
</protein>
<gene>
    <name evidence="2" type="ORF">EYC80_002121</name>
</gene>
<comment type="caution">
    <text evidence="2">The sequence shown here is derived from an EMBL/GenBank/DDBJ whole genome shotgun (WGS) entry which is preliminary data.</text>
</comment>
<evidence type="ECO:0000313" key="2">
    <source>
        <dbReference type="EMBL" id="KAB8296701.1"/>
    </source>
</evidence>